<reference evidence="5" key="1">
    <citation type="submission" date="2016-10" db="EMBL/GenBank/DDBJ databases">
        <authorList>
            <person name="Varghese N."/>
            <person name="Submissions S."/>
        </authorList>
    </citation>
    <scope>NUCLEOTIDE SEQUENCE [LARGE SCALE GENOMIC DNA]</scope>
    <source>
        <strain evidence="5">CGMCC 1.12402</strain>
    </source>
</reference>
<comment type="cofactor">
    <cofactor evidence="1">
        <name>Ca(2+)</name>
        <dbReference type="ChEBI" id="CHEBI:29108"/>
    </cofactor>
</comment>
<dbReference type="GO" id="GO:0033499">
    <property type="term" value="P:galactose catabolic process via UDP-galactose, Leloir pathway"/>
    <property type="evidence" value="ECO:0007669"/>
    <property type="project" value="TreeGrafter"/>
</dbReference>
<dbReference type="PANTHER" id="PTHR10091">
    <property type="entry name" value="ALDOSE-1-EPIMERASE"/>
    <property type="match status" value="1"/>
</dbReference>
<evidence type="ECO:0000313" key="4">
    <source>
        <dbReference type="EMBL" id="SEV88786.1"/>
    </source>
</evidence>
<dbReference type="GO" id="GO:0006006">
    <property type="term" value="P:glucose metabolic process"/>
    <property type="evidence" value="ECO:0007669"/>
    <property type="project" value="TreeGrafter"/>
</dbReference>
<evidence type="ECO:0000256" key="1">
    <source>
        <dbReference type="ARBA" id="ARBA00001913"/>
    </source>
</evidence>
<organism evidence="4 5">
    <name type="scientific">Roseivirga pacifica</name>
    <dbReference type="NCBI Taxonomy" id="1267423"/>
    <lineage>
        <taxon>Bacteria</taxon>
        <taxon>Pseudomonadati</taxon>
        <taxon>Bacteroidota</taxon>
        <taxon>Cytophagia</taxon>
        <taxon>Cytophagales</taxon>
        <taxon>Roseivirgaceae</taxon>
        <taxon>Roseivirga</taxon>
    </lineage>
</organism>
<sequence length="291" mass="32782">MLTEPNRTTVQISNHLSKLTVNPKRGGAIDELVLNGRTIIQPMEGLGYESSLLFPFPNRLAEGKFSFQGQSFELPQNDDGRPNALHGLVHDKAFEVTASSEYSVTLVYNYDGSLPYFPFPYSLQVTYTLEATSLEMNVTAKNTGNQMMPWGFGWHPYFLVEKVDECALQLPKVNKIHADDMLLPNGKITAENTYNTATQIKETEFDTCFKLSDKQGLNHTHLYYPDGSLLDIWQEDLFPFIQVYTPADRKTIAIEPMTCGVNAFNSGDELKFLDSGNDWSMRFGLTYSGVE</sequence>
<keyword evidence="5" id="KW-1185">Reference proteome</keyword>
<evidence type="ECO:0000313" key="5">
    <source>
        <dbReference type="Proteomes" id="UP000199437"/>
    </source>
</evidence>
<dbReference type="GO" id="GO:0030246">
    <property type="term" value="F:carbohydrate binding"/>
    <property type="evidence" value="ECO:0007669"/>
    <property type="project" value="InterPro"/>
</dbReference>
<dbReference type="Pfam" id="PF01263">
    <property type="entry name" value="Aldose_epim"/>
    <property type="match status" value="1"/>
</dbReference>
<dbReference type="PANTHER" id="PTHR10091:SF0">
    <property type="entry name" value="GALACTOSE MUTAROTASE"/>
    <property type="match status" value="1"/>
</dbReference>
<protein>
    <submittedName>
        <fullName evidence="4">Aldose 1-epimerase</fullName>
    </submittedName>
</protein>
<dbReference type="InterPro" id="IPR011013">
    <property type="entry name" value="Gal_mutarotase_sf_dom"/>
</dbReference>
<dbReference type="AlphaFoldDB" id="A0A1I0MKA4"/>
<dbReference type="Proteomes" id="UP000199437">
    <property type="component" value="Unassembled WGS sequence"/>
</dbReference>
<dbReference type="RefSeq" id="WP_170836500.1">
    <property type="nucleotide sequence ID" value="NZ_FOIR01000001.1"/>
</dbReference>
<comment type="subunit">
    <text evidence="2">Monomer.</text>
</comment>
<accession>A0A1I0MKA4</accession>
<evidence type="ECO:0000256" key="3">
    <source>
        <dbReference type="ARBA" id="ARBA00022837"/>
    </source>
</evidence>
<dbReference type="GO" id="GO:0004034">
    <property type="term" value="F:aldose 1-epimerase activity"/>
    <property type="evidence" value="ECO:0007669"/>
    <property type="project" value="TreeGrafter"/>
</dbReference>
<dbReference type="InterPro" id="IPR014718">
    <property type="entry name" value="GH-type_carb-bd"/>
</dbReference>
<dbReference type="STRING" id="1267423.SAMN05216290_0477"/>
<dbReference type="SUPFAM" id="SSF74650">
    <property type="entry name" value="Galactose mutarotase-like"/>
    <property type="match status" value="1"/>
</dbReference>
<dbReference type="GeneID" id="99985236"/>
<name>A0A1I0MKA4_9BACT</name>
<evidence type="ECO:0000256" key="2">
    <source>
        <dbReference type="ARBA" id="ARBA00011245"/>
    </source>
</evidence>
<dbReference type="Gene3D" id="2.70.98.10">
    <property type="match status" value="1"/>
</dbReference>
<dbReference type="InterPro" id="IPR008183">
    <property type="entry name" value="Aldose_1/G6P_1-epimerase"/>
</dbReference>
<keyword evidence="3" id="KW-0106">Calcium</keyword>
<gene>
    <name evidence="4" type="ORF">SAMN05216290_0477</name>
</gene>
<dbReference type="EMBL" id="FOIR01000001">
    <property type="protein sequence ID" value="SEV88786.1"/>
    <property type="molecule type" value="Genomic_DNA"/>
</dbReference>
<proteinExistence type="predicted"/>